<dbReference type="AlphaFoldDB" id="A0A506ULL0"/>
<dbReference type="NCBIfam" id="TIGR02786">
    <property type="entry name" value="addB_alphas"/>
    <property type="match status" value="1"/>
</dbReference>
<evidence type="ECO:0000259" key="2">
    <source>
        <dbReference type="Pfam" id="PF12705"/>
    </source>
</evidence>
<dbReference type="SUPFAM" id="SSF52540">
    <property type="entry name" value="P-loop containing nucleoside triphosphate hydrolases"/>
    <property type="match status" value="1"/>
</dbReference>
<dbReference type="InterPro" id="IPR038726">
    <property type="entry name" value="PDDEXK_AddAB-type"/>
</dbReference>
<reference evidence="3 4" key="1">
    <citation type="submission" date="2019-03" db="EMBL/GenBank/DDBJ databases">
        <title>The complete genome sequence of Neokomagataea sp. Jb2 NBRC113641.</title>
        <authorList>
            <person name="Chua K.-O."/>
            <person name="Chan K.-G."/>
            <person name="See-Too W.-S."/>
        </authorList>
    </citation>
    <scope>NUCLEOTIDE SEQUENCE [LARGE SCALE GENOMIC DNA]</scope>
    <source>
        <strain evidence="3 4">Jb2</strain>
    </source>
</reference>
<name>A0A506ULL0_9PROT</name>
<keyword evidence="4" id="KW-1185">Reference proteome</keyword>
<dbReference type="RefSeq" id="WP_165600866.1">
    <property type="nucleotide sequence ID" value="NZ_SORZ01000002.1"/>
</dbReference>
<sequence length="1050" mass="113452">MSGIATLAATEPFLDRIAQEWLQRYGARDEGGAAGGRILVPGRRAARALQEAFLRVLDGRAALLPAITPLGDLEEEMLFAMDLEARFPPAVDPTHRLVVLTQLVLKAPLARIADNSEGALERAWPLAQALAQLMDEAERAGVDLAQALPTAVADDYAEHWQETLIFLEIVTKFWPAWLQEQGFSNPVARQVSLLRAQAEAWLQAPPEGPLWAAGFVDGSGGVAELLGAVARAPEGCVVLQGVDLKLNETLWESLPQAHPQALLRDLLATLEVPRSRLEVWAQSPAPAQDSHAAREGLMRQVMLPEQGLFSWGRQQPRALLAAGVEGLSVLRAEDTQQEAQVIALALRAIAEQPGRRGSLVTPDLSLARRVETELLRFGIHADNSAGEPLSGTPPAVFLRLVADAAASQLAPVALLAVLKHPLASLGLGAGRARASARLLERQLLRGPAPPPGIAGLRQALAEREKELEKNTLKHGQAGQSPENGEDPASWGSSADAPHSPAPLKAFLDRIEQAFAPLLALEGDASLPDLLTGLVQAAEALAALPEEAEGEGPVRPGAQLWRGDDGRLLSRHLAELMVHGEALPGQRLNGLEAFLTVSMAGKSLTGLRGHQQGVALAHPRISILGVLEARLMAFDTVILGALTEASWPPATDPGPWLSRPMRQRVGLPSPERRLGASAHDFLMSVLGSRQVLLSAPARREGSPAVRARWLTRLQAYLSGQKEAPALPAPAALAWQQVLDRPLHAVATPVAPPRPRPPLALRPRRLSITEIDLLKRDPYAIYGRHVLKLRPLPPLEEGVDHAHYGLVVHAALEEMFRRHPQAWPADARRELADCFERALKAQPLRPALVAWWRPRLERIADWVVAQELPQRLGGGVWTTAAEAKVRHVLHGLPGGPFTLTGRADRIDLAAMHDGAEAAPAALRAARVFDYKTGTPPRKADVALGWDSQMVLEAALLARGHFPDLPAARAESLVYWQLQGGPVPGRVHEMPGRKSALSLDELVDGALDQLAALIGDYDNSHHAYLSHPWAEHTARFTDYAQLARVSEWRSGSR</sequence>
<gene>
    <name evidence="3" type="primary">addB</name>
    <name evidence="3" type="ORF">E3202_06960</name>
</gene>
<accession>A0A506ULL0</accession>
<dbReference type="Proteomes" id="UP000315037">
    <property type="component" value="Unassembled WGS sequence"/>
</dbReference>
<dbReference type="EMBL" id="SORZ01000002">
    <property type="protein sequence ID" value="TPW34241.1"/>
    <property type="molecule type" value="Genomic_DNA"/>
</dbReference>
<dbReference type="Pfam" id="PF12705">
    <property type="entry name" value="PDDEXK_1"/>
    <property type="match status" value="1"/>
</dbReference>
<protein>
    <submittedName>
        <fullName evidence="3">Double-strand break repair protein AddB</fullName>
    </submittedName>
</protein>
<organism evidence="3 4">
    <name type="scientific">Oecophyllibacter saccharovorans</name>
    <dbReference type="NCBI Taxonomy" id="2558360"/>
    <lineage>
        <taxon>Bacteria</taxon>
        <taxon>Pseudomonadati</taxon>
        <taxon>Pseudomonadota</taxon>
        <taxon>Alphaproteobacteria</taxon>
        <taxon>Acetobacterales</taxon>
        <taxon>Acetobacteraceae</taxon>
        <taxon>Oecophyllibacter</taxon>
    </lineage>
</organism>
<feature type="domain" description="PD-(D/E)XK endonuclease-like" evidence="2">
    <location>
        <begin position="763"/>
        <end position="998"/>
    </location>
</feature>
<dbReference type="InterPro" id="IPR014153">
    <property type="entry name" value="Ds_break_AddB"/>
</dbReference>
<evidence type="ECO:0000256" key="1">
    <source>
        <dbReference type="SAM" id="MobiDB-lite"/>
    </source>
</evidence>
<evidence type="ECO:0000313" key="3">
    <source>
        <dbReference type="EMBL" id="TPW34241.1"/>
    </source>
</evidence>
<evidence type="ECO:0000313" key="4">
    <source>
        <dbReference type="Proteomes" id="UP000315037"/>
    </source>
</evidence>
<dbReference type="InterPro" id="IPR027417">
    <property type="entry name" value="P-loop_NTPase"/>
</dbReference>
<feature type="region of interest" description="Disordered" evidence="1">
    <location>
        <begin position="466"/>
        <end position="498"/>
    </location>
</feature>
<proteinExistence type="predicted"/>
<comment type="caution">
    <text evidence="3">The sequence shown here is derived from an EMBL/GenBank/DDBJ whole genome shotgun (WGS) entry which is preliminary data.</text>
</comment>